<evidence type="ECO:0000256" key="1">
    <source>
        <dbReference type="ARBA" id="ARBA00022814"/>
    </source>
</evidence>
<dbReference type="CDD" id="cd09892">
    <property type="entry name" value="NGN_SP_RfaH"/>
    <property type="match status" value="1"/>
</dbReference>
<dbReference type="Gene3D" id="3.30.70.940">
    <property type="entry name" value="NusG, N-terminal domain"/>
    <property type="match status" value="1"/>
</dbReference>
<dbReference type="GO" id="GO:0031564">
    <property type="term" value="P:transcription antitermination"/>
    <property type="evidence" value="ECO:0007669"/>
    <property type="project" value="UniProtKB-KW"/>
</dbReference>
<dbReference type="SUPFAM" id="SSF82679">
    <property type="entry name" value="N-utilization substance G protein NusG, N-terminal domain"/>
    <property type="match status" value="1"/>
</dbReference>
<keyword evidence="1" id="KW-0889">Transcription antitermination</keyword>
<feature type="domain" description="NusG-like N-terminal" evidence="4">
    <location>
        <begin position="23"/>
        <end position="122"/>
    </location>
</feature>
<evidence type="ECO:0000256" key="2">
    <source>
        <dbReference type="ARBA" id="ARBA00023015"/>
    </source>
</evidence>
<gene>
    <name evidence="5" type="ORF">KL86PLE_41468</name>
</gene>
<dbReference type="PANTHER" id="PTHR30265:SF7">
    <property type="entry name" value="TRANSCRIPTION ANTITERMINATION PROTEIN RFAH"/>
    <property type="match status" value="1"/>
</dbReference>
<dbReference type="RefSeq" id="WP_288197494.1">
    <property type="nucleotide sequence ID" value="NZ_LT608334.1"/>
</dbReference>
<dbReference type="InterPro" id="IPR043425">
    <property type="entry name" value="NusG-like"/>
</dbReference>
<dbReference type="GO" id="GO:0005829">
    <property type="term" value="C:cytosol"/>
    <property type="evidence" value="ECO:0007669"/>
    <property type="project" value="TreeGrafter"/>
</dbReference>
<name>A0A212LJF6_9HYPH</name>
<protein>
    <submittedName>
        <fullName evidence="5">Putative Transcriptional antitermination protein</fullName>
    </submittedName>
</protein>
<evidence type="ECO:0000259" key="4">
    <source>
        <dbReference type="SMART" id="SM00738"/>
    </source>
</evidence>
<dbReference type="PANTHER" id="PTHR30265">
    <property type="entry name" value="RHO-INTERACTING TRANSCRIPTION TERMINATION FACTOR NUSG"/>
    <property type="match status" value="1"/>
</dbReference>
<dbReference type="InterPro" id="IPR036735">
    <property type="entry name" value="NGN_dom_sf"/>
</dbReference>
<dbReference type="AlphaFoldDB" id="A0A212LJF6"/>
<reference evidence="5" key="1">
    <citation type="submission" date="2016-08" db="EMBL/GenBank/DDBJ databases">
        <authorList>
            <person name="Seilhamer J.J."/>
        </authorList>
    </citation>
    <scope>NUCLEOTIDE SEQUENCE</scope>
    <source>
        <strain evidence="5">86</strain>
    </source>
</reference>
<dbReference type="SMART" id="SM00738">
    <property type="entry name" value="NGN"/>
    <property type="match status" value="1"/>
</dbReference>
<sequence length="187" mass="20442">MESSLSQKAAGVSEAAFDGPPDGECWFAAMTQPQREGVAVDNLRRQGFCTFSPLERVTRRHARKTIATTAPVFRGYVFVRMDPLRARWRSINGTLGVRSLVTNGDSPLAIRPGIVETLVASTDADGILEFVDPLQPGMTVRLRAGPFAEQLGVIERLDGRNRLVLLMSLMGSQVRTGVSRDMILKVA</sequence>
<dbReference type="Pfam" id="PF02357">
    <property type="entry name" value="NusG"/>
    <property type="match status" value="1"/>
</dbReference>
<dbReference type="InterPro" id="IPR006645">
    <property type="entry name" value="NGN-like_dom"/>
</dbReference>
<dbReference type="EMBL" id="FMJD01000008">
    <property type="protein sequence ID" value="SCM77663.1"/>
    <property type="molecule type" value="Genomic_DNA"/>
</dbReference>
<keyword evidence="2" id="KW-0805">Transcription regulation</keyword>
<evidence type="ECO:0000313" key="5">
    <source>
        <dbReference type="EMBL" id="SCM77663.1"/>
    </source>
</evidence>
<evidence type="ECO:0000256" key="3">
    <source>
        <dbReference type="ARBA" id="ARBA00023163"/>
    </source>
</evidence>
<organism evidence="5">
    <name type="scientific">uncultured Pleomorphomonas sp</name>
    <dbReference type="NCBI Taxonomy" id="442121"/>
    <lineage>
        <taxon>Bacteria</taxon>
        <taxon>Pseudomonadati</taxon>
        <taxon>Pseudomonadota</taxon>
        <taxon>Alphaproteobacteria</taxon>
        <taxon>Hyphomicrobiales</taxon>
        <taxon>Pleomorphomonadaceae</taxon>
        <taxon>Pleomorphomonas</taxon>
        <taxon>environmental samples</taxon>
    </lineage>
</organism>
<dbReference type="GO" id="GO:0006354">
    <property type="term" value="P:DNA-templated transcription elongation"/>
    <property type="evidence" value="ECO:0007669"/>
    <property type="project" value="InterPro"/>
</dbReference>
<keyword evidence="3" id="KW-0804">Transcription</keyword>
<proteinExistence type="predicted"/>
<accession>A0A212LJF6</accession>